<evidence type="ECO:0000313" key="3">
    <source>
        <dbReference type="EMBL" id="KAH7043364.1"/>
    </source>
</evidence>
<keyword evidence="4" id="KW-1185">Reference proteome</keyword>
<sequence length="181" mass="19713">MAPIIRSILFCLFIFLGFTSAFPSANPGPDPQRNSNNGGPKSEELKAVTSQSFRPDELTCPNSASKATIGPNRTRSIACFHGAITFGRLDWYTVNVEAGSATFRDLGWYYPTGQVGFGPQYPHFNVHNNSPATVHMQAWNNRARNGTPDLTLPPGPNGNFHLLLNGAGPGWRKGDQLQVKV</sequence>
<protein>
    <submittedName>
        <fullName evidence="3">Uncharacterized protein</fullName>
    </submittedName>
</protein>
<evidence type="ECO:0000313" key="4">
    <source>
        <dbReference type="Proteomes" id="UP000774617"/>
    </source>
</evidence>
<name>A0ABQ8G3R8_9PEZI</name>
<feature type="region of interest" description="Disordered" evidence="1">
    <location>
        <begin position="26"/>
        <end position="52"/>
    </location>
</feature>
<organism evidence="3 4">
    <name type="scientific">Macrophomina phaseolina</name>
    <dbReference type="NCBI Taxonomy" id="35725"/>
    <lineage>
        <taxon>Eukaryota</taxon>
        <taxon>Fungi</taxon>
        <taxon>Dikarya</taxon>
        <taxon>Ascomycota</taxon>
        <taxon>Pezizomycotina</taxon>
        <taxon>Dothideomycetes</taxon>
        <taxon>Dothideomycetes incertae sedis</taxon>
        <taxon>Botryosphaeriales</taxon>
        <taxon>Botryosphaeriaceae</taxon>
        <taxon>Macrophomina</taxon>
    </lineage>
</organism>
<feature type="signal peptide" evidence="2">
    <location>
        <begin position="1"/>
        <end position="21"/>
    </location>
</feature>
<comment type="caution">
    <text evidence="3">The sequence shown here is derived from an EMBL/GenBank/DDBJ whole genome shotgun (WGS) entry which is preliminary data.</text>
</comment>
<evidence type="ECO:0000256" key="1">
    <source>
        <dbReference type="SAM" id="MobiDB-lite"/>
    </source>
</evidence>
<reference evidence="3 4" key="1">
    <citation type="journal article" date="2021" name="Nat. Commun.">
        <title>Genetic determinants of endophytism in the Arabidopsis root mycobiome.</title>
        <authorList>
            <person name="Mesny F."/>
            <person name="Miyauchi S."/>
            <person name="Thiergart T."/>
            <person name="Pickel B."/>
            <person name="Atanasova L."/>
            <person name="Karlsson M."/>
            <person name="Huettel B."/>
            <person name="Barry K.W."/>
            <person name="Haridas S."/>
            <person name="Chen C."/>
            <person name="Bauer D."/>
            <person name="Andreopoulos W."/>
            <person name="Pangilinan J."/>
            <person name="LaButti K."/>
            <person name="Riley R."/>
            <person name="Lipzen A."/>
            <person name="Clum A."/>
            <person name="Drula E."/>
            <person name="Henrissat B."/>
            <person name="Kohler A."/>
            <person name="Grigoriev I.V."/>
            <person name="Martin F.M."/>
            <person name="Hacquard S."/>
        </authorList>
    </citation>
    <scope>NUCLEOTIDE SEQUENCE [LARGE SCALE GENOMIC DNA]</scope>
    <source>
        <strain evidence="3 4">MPI-SDFR-AT-0080</strain>
    </source>
</reference>
<gene>
    <name evidence="3" type="ORF">B0J12DRAFT_672867</name>
</gene>
<accession>A0ABQ8G3R8</accession>
<evidence type="ECO:0000256" key="2">
    <source>
        <dbReference type="SAM" id="SignalP"/>
    </source>
</evidence>
<dbReference type="Proteomes" id="UP000774617">
    <property type="component" value="Unassembled WGS sequence"/>
</dbReference>
<feature type="chain" id="PRO_5045714392" evidence="2">
    <location>
        <begin position="22"/>
        <end position="181"/>
    </location>
</feature>
<keyword evidence="2" id="KW-0732">Signal</keyword>
<proteinExistence type="predicted"/>
<dbReference type="EMBL" id="JAGTJR010000023">
    <property type="protein sequence ID" value="KAH7043364.1"/>
    <property type="molecule type" value="Genomic_DNA"/>
</dbReference>